<dbReference type="Proteomes" id="UP000886595">
    <property type="component" value="Unassembled WGS sequence"/>
</dbReference>
<evidence type="ECO:0000313" key="2">
    <source>
        <dbReference type="Proteomes" id="UP000886595"/>
    </source>
</evidence>
<accession>A0A8X7U0F5</accession>
<keyword evidence="2" id="KW-1185">Reference proteome</keyword>
<sequence length="88" mass="9679">MCLGCQGSIVSGWHVPVMLSSPDKSGKGRRQWYCFCMEYEVDSPDGVAHDRSVLAYGFASSWSNSTSYGQDSEIFSLPPQLSSRASDF</sequence>
<dbReference type="EMBL" id="JAAMPC010000015">
    <property type="protein sequence ID" value="KAG2259861.1"/>
    <property type="molecule type" value="Genomic_DNA"/>
</dbReference>
<evidence type="ECO:0000313" key="1">
    <source>
        <dbReference type="EMBL" id="KAG2259861.1"/>
    </source>
</evidence>
<organism evidence="1 2">
    <name type="scientific">Brassica carinata</name>
    <name type="common">Ethiopian mustard</name>
    <name type="synonym">Abyssinian cabbage</name>
    <dbReference type="NCBI Taxonomy" id="52824"/>
    <lineage>
        <taxon>Eukaryota</taxon>
        <taxon>Viridiplantae</taxon>
        <taxon>Streptophyta</taxon>
        <taxon>Embryophyta</taxon>
        <taxon>Tracheophyta</taxon>
        <taxon>Spermatophyta</taxon>
        <taxon>Magnoliopsida</taxon>
        <taxon>eudicotyledons</taxon>
        <taxon>Gunneridae</taxon>
        <taxon>Pentapetalae</taxon>
        <taxon>rosids</taxon>
        <taxon>malvids</taxon>
        <taxon>Brassicales</taxon>
        <taxon>Brassicaceae</taxon>
        <taxon>Brassiceae</taxon>
        <taxon>Brassica</taxon>
    </lineage>
</organism>
<protein>
    <submittedName>
        <fullName evidence="1">Uncharacterized protein</fullName>
    </submittedName>
</protein>
<proteinExistence type="predicted"/>
<reference evidence="1 2" key="1">
    <citation type="submission" date="2020-02" db="EMBL/GenBank/DDBJ databases">
        <authorList>
            <person name="Ma Q."/>
            <person name="Huang Y."/>
            <person name="Song X."/>
            <person name="Pei D."/>
        </authorList>
    </citation>
    <scope>NUCLEOTIDE SEQUENCE [LARGE SCALE GENOMIC DNA]</scope>
    <source>
        <strain evidence="1">Sxm20200214</strain>
        <tissue evidence="1">Leaf</tissue>
    </source>
</reference>
<gene>
    <name evidence="1" type="ORF">Bca52824_079155</name>
</gene>
<dbReference type="AlphaFoldDB" id="A0A8X7U0F5"/>
<comment type="caution">
    <text evidence="1">The sequence shown here is derived from an EMBL/GenBank/DDBJ whole genome shotgun (WGS) entry which is preliminary data.</text>
</comment>
<name>A0A8X7U0F5_BRACI</name>